<feature type="compositionally biased region" description="Basic and acidic residues" evidence="1">
    <location>
        <begin position="1"/>
        <end position="24"/>
    </location>
</feature>
<name>A0ABN7UYX9_GIGMA</name>
<dbReference type="InterPro" id="IPR036259">
    <property type="entry name" value="MFS_trans_sf"/>
</dbReference>
<organism evidence="3 4">
    <name type="scientific">Gigaspora margarita</name>
    <dbReference type="NCBI Taxonomy" id="4874"/>
    <lineage>
        <taxon>Eukaryota</taxon>
        <taxon>Fungi</taxon>
        <taxon>Fungi incertae sedis</taxon>
        <taxon>Mucoromycota</taxon>
        <taxon>Glomeromycotina</taxon>
        <taxon>Glomeromycetes</taxon>
        <taxon>Diversisporales</taxon>
        <taxon>Gigasporaceae</taxon>
        <taxon>Gigaspora</taxon>
    </lineage>
</organism>
<accession>A0ABN7UYX9</accession>
<evidence type="ECO:0000313" key="4">
    <source>
        <dbReference type="Proteomes" id="UP000789901"/>
    </source>
</evidence>
<feature type="transmembrane region" description="Helical" evidence="2">
    <location>
        <begin position="94"/>
        <end position="113"/>
    </location>
</feature>
<feature type="transmembrane region" description="Helical" evidence="2">
    <location>
        <begin position="53"/>
        <end position="74"/>
    </location>
</feature>
<gene>
    <name evidence="3" type="ORF">GMARGA_LOCUS11567</name>
</gene>
<dbReference type="Proteomes" id="UP000789901">
    <property type="component" value="Unassembled WGS sequence"/>
</dbReference>
<evidence type="ECO:0000313" key="3">
    <source>
        <dbReference type="EMBL" id="CAG8691836.1"/>
    </source>
</evidence>
<keyword evidence="2" id="KW-0472">Membrane</keyword>
<comment type="caution">
    <text evidence="3">The sequence shown here is derived from an EMBL/GenBank/DDBJ whole genome shotgun (WGS) entry which is preliminary data.</text>
</comment>
<protein>
    <submittedName>
        <fullName evidence="3">30100_t:CDS:1</fullName>
    </submittedName>
</protein>
<feature type="region of interest" description="Disordered" evidence="1">
    <location>
        <begin position="1"/>
        <end position="28"/>
    </location>
</feature>
<dbReference type="EMBL" id="CAJVQB010006804">
    <property type="protein sequence ID" value="CAG8691836.1"/>
    <property type="molecule type" value="Genomic_DNA"/>
</dbReference>
<keyword evidence="2" id="KW-0812">Transmembrane</keyword>
<proteinExistence type="predicted"/>
<reference evidence="3 4" key="1">
    <citation type="submission" date="2021-06" db="EMBL/GenBank/DDBJ databases">
        <authorList>
            <person name="Kallberg Y."/>
            <person name="Tangrot J."/>
            <person name="Rosling A."/>
        </authorList>
    </citation>
    <scope>NUCLEOTIDE SEQUENCE [LARGE SCALE GENOMIC DNA]</scope>
    <source>
        <strain evidence="3 4">120-4 pot B 10/14</strain>
    </source>
</reference>
<dbReference type="SUPFAM" id="SSF103473">
    <property type="entry name" value="MFS general substrate transporter"/>
    <property type="match status" value="1"/>
</dbReference>
<sequence length="193" mass="21588">MDLENKQLPDSKNKSLLENKKTEESDQICETENTSLNDPMNWSIKKKTVHRSILIALTIYVVASTVCAISNNIWQLLVAYVSVSAVQSIGAGTISDIFIPTGAILVLIYFALFRNFSSPQLSLVTTPLPKKRFNPFLPFDLLRYPNLSLSILYISNLFSDICPKYLCSNNFFNKVFNLSPSNIGLVFLSPGVE</sequence>
<keyword evidence="2" id="KW-1133">Transmembrane helix</keyword>
<evidence type="ECO:0000256" key="1">
    <source>
        <dbReference type="SAM" id="MobiDB-lite"/>
    </source>
</evidence>
<keyword evidence="4" id="KW-1185">Reference proteome</keyword>
<evidence type="ECO:0000256" key="2">
    <source>
        <dbReference type="SAM" id="Phobius"/>
    </source>
</evidence>